<dbReference type="GO" id="GO:0036464">
    <property type="term" value="C:cytoplasmic ribonucleoprotein granule"/>
    <property type="evidence" value="ECO:0007669"/>
    <property type="project" value="UniProtKB-ARBA"/>
</dbReference>
<feature type="non-terminal residue" evidence="4">
    <location>
        <position position="556"/>
    </location>
</feature>
<feature type="compositionally biased region" description="Basic and acidic residues" evidence="3">
    <location>
        <begin position="164"/>
        <end position="173"/>
    </location>
</feature>
<dbReference type="GO" id="GO:0003729">
    <property type="term" value="F:mRNA binding"/>
    <property type="evidence" value="ECO:0007669"/>
    <property type="project" value="TreeGrafter"/>
</dbReference>
<keyword evidence="5" id="KW-1185">Reference proteome</keyword>
<feature type="compositionally biased region" description="Basic and acidic residues" evidence="3">
    <location>
        <begin position="46"/>
        <end position="58"/>
    </location>
</feature>
<evidence type="ECO:0000256" key="1">
    <source>
        <dbReference type="ARBA" id="ARBA00004496"/>
    </source>
</evidence>
<comment type="subcellular location">
    <subcellularLocation>
        <location evidence="1">Cytoplasm</location>
    </subcellularLocation>
</comment>
<feature type="compositionally biased region" description="Basic and acidic residues" evidence="3">
    <location>
        <begin position="454"/>
        <end position="528"/>
    </location>
</feature>
<feature type="region of interest" description="Disordered" evidence="3">
    <location>
        <begin position="384"/>
        <end position="556"/>
    </location>
</feature>
<feature type="region of interest" description="Disordered" evidence="3">
    <location>
        <begin position="212"/>
        <end position="295"/>
    </location>
</feature>
<dbReference type="EMBL" id="OC925252">
    <property type="protein sequence ID" value="CAD7656023.1"/>
    <property type="molecule type" value="Genomic_DNA"/>
</dbReference>
<protein>
    <submittedName>
        <fullName evidence="4">Uncharacterized protein</fullName>
    </submittedName>
</protein>
<accession>A0A7R9M9B7</accession>
<name>A0A7R9M9B7_9ACAR</name>
<feature type="compositionally biased region" description="Basic and acidic residues" evidence="3">
    <location>
        <begin position="352"/>
        <end position="361"/>
    </location>
</feature>
<evidence type="ECO:0000313" key="5">
    <source>
        <dbReference type="Proteomes" id="UP000728032"/>
    </source>
</evidence>
<sequence length="556" mass="63415">MPEAYAYERPLLCIDHIHTIDDDDKEVPYISSPDDANASNGLSCDQNDRQIQDNKTDEPIECQTSASDDAIDHKTQTTDKTIDGNDGQIDDDMDDKTKPVSTNPSRHQYSKEELIAISKLCAARIRPQCLDSAFNSPDGLWNPEKWMSFRSPVPLTSTTKHNYGKREGNEAFPKKPINNDLKDKMDDVDIVLSPQRNSFGTGYHIHTIDDDDKEVPYISSPDDANASNGLSCDQNDRQIQDNKTDEPIECQTSASDDAIDHKTQTTDKTIDGNDGQIDDDMDDKTKPVSTNPSRHQYSKEELIAISKLCAARIRPQCLDSAFNSPDGLWNPEKWMSFRSPVPLTSTTKHNYGKREGNEAFPKKPINNDLKDKMDDVDIVLSPQRNSFGTGCHVVPKPPVIEPKNREYSNDRNKSDEPRDGYRDRDRDGGRRQVGTGRVNPKNDRLGDWYGSGDKGYDRGDKGFDRGDKGFDRGDKGYDRGDKGYDRGDKGYDRGFDRDRANSTRDRENGFRYNKDNNRMDDYPNDNRNRNRYQNNGRNDMQNRGYNRNQYRNHYEE</sequence>
<gene>
    <name evidence="4" type="ORF">ONB1V03_LOCUS12663</name>
</gene>
<dbReference type="EMBL" id="CAJPVJ010010427">
    <property type="protein sequence ID" value="CAG2173210.1"/>
    <property type="molecule type" value="Genomic_DNA"/>
</dbReference>
<dbReference type="OrthoDB" id="6517030at2759"/>
<evidence type="ECO:0000256" key="3">
    <source>
        <dbReference type="SAM" id="MobiDB-lite"/>
    </source>
</evidence>
<dbReference type="PANTHER" id="PTHR12269">
    <property type="entry name" value="EUKARYOTIC TRANSLATION INITIATION FACTOR 4E TRANSPORTER"/>
    <property type="match status" value="1"/>
</dbReference>
<feature type="region of interest" description="Disordered" evidence="3">
    <location>
        <begin position="158"/>
        <end position="180"/>
    </location>
</feature>
<feature type="compositionally biased region" description="Low complexity" evidence="3">
    <location>
        <begin position="531"/>
        <end position="556"/>
    </location>
</feature>
<feature type="compositionally biased region" description="Basic and acidic residues" evidence="3">
    <location>
        <begin position="70"/>
        <end position="83"/>
    </location>
</feature>
<feature type="compositionally biased region" description="Basic and acidic residues" evidence="3">
    <location>
        <begin position="402"/>
        <end position="430"/>
    </location>
</feature>
<dbReference type="Pfam" id="PF10477">
    <property type="entry name" value="EIF4E-T"/>
    <property type="match status" value="2"/>
</dbReference>
<feature type="region of interest" description="Disordered" evidence="3">
    <location>
        <begin position="24"/>
        <end position="107"/>
    </location>
</feature>
<proteinExistence type="predicted"/>
<evidence type="ECO:0000313" key="4">
    <source>
        <dbReference type="EMBL" id="CAD7656023.1"/>
    </source>
</evidence>
<dbReference type="GO" id="GO:0017148">
    <property type="term" value="P:negative regulation of translation"/>
    <property type="evidence" value="ECO:0007669"/>
    <property type="project" value="TreeGrafter"/>
</dbReference>
<feature type="region of interest" description="Disordered" evidence="3">
    <location>
        <begin position="346"/>
        <end position="368"/>
    </location>
</feature>
<organism evidence="4">
    <name type="scientific">Oppiella nova</name>
    <dbReference type="NCBI Taxonomy" id="334625"/>
    <lineage>
        <taxon>Eukaryota</taxon>
        <taxon>Metazoa</taxon>
        <taxon>Ecdysozoa</taxon>
        <taxon>Arthropoda</taxon>
        <taxon>Chelicerata</taxon>
        <taxon>Arachnida</taxon>
        <taxon>Acari</taxon>
        <taxon>Acariformes</taxon>
        <taxon>Sarcoptiformes</taxon>
        <taxon>Oribatida</taxon>
        <taxon>Brachypylina</taxon>
        <taxon>Oppioidea</taxon>
        <taxon>Oppiidae</taxon>
        <taxon>Oppiella</taxon>
    </lineage>
</organism>
<dbReference type="PANTHER" id="PTHR12269:SF1">
    <property type="entry name" value="EUKARYOTIC TRANSLATION INITIATION FACTOR 4E TRANSPORTER"/>
    <property type="match status" value="1"/>
</dbReference>
<dbReference type="GO" id="GO:0005634">
    <property type="term" value="C:nucleus"/>
    <property type="evidence" value="ECO:0007669"/>
    <property type="project" value="TreeGrafter"/>
</dbReference>
<keyword evidence="2" id="KW-0963">Cytoplasm</keyword>
<evidence type="ECO:0000256" key="2">
    <source>
        <dbReference type="ARBA" id="ARBA00022490"/>
    </source>
</evidence>
<feature type="compositionally biased region" description="Basic and acidic residues" evidence="3">
    <location>
        <begin position="258"/>
        <end position="271"/>
    </location>
</feature>
<dbReference type="AlphaFoldDB" id="A0A7R9M9B7"/>
<dbReference type="InterPro" id="IPR018862">
    <property type="entry name" value="eIF4E-T"/>
</dbReference>
<feature type="compositionally biased region" description="Basic and acidic residues" evidence="3">
    <location>
        <begin position="234"/>
        <end position="246"/>
    </location>
</feature>
<dbReference type="Proteomes" id="UP000728032">
    <property type="component" value="Unassembled WGS sequence"/>
</dbReference>
<reference evidence="4" key="1">
    <citation type="submission" date="2020-11" db="EMBL/GenBank/DDBJ databases">
        <authorList>
            <person name="Tran Van P."/>
        </authorList>
    </citation>
    <scope>NUCLEOTIDE SEQUENCE</scope>
</reference>